<sequence>IRTNLIRFRAEKRYSQREIAQVLSISQPSYNQMETGHTRVAASQLYALANFYGISVQLFYVENPTLDDDCERLSEAKKALQEQVAIYQAAMEIYQRRFKELESRKLNREAKRSLLKIGRTVKNAKR</sequence>
<dbReference type="CDD" id="cd00093">
    <property type="entry name" value="HTH_XRE"/>
    <property type="match status" value="1"/>
</dbReference>
<dbReference type="InterPro" id="IPR010982">
    <property type="entry name" value="Lambda_DNA-bd_dom_sf"/>
</dbReference>
<feature type="domain" description="HTH cro/C1-type" evidence="2">
    <location>
        <begin position="5"/>
        <end position="59"/>
    </location>
</feature>
<dbReference type="PROSITE" id="PS50943">
    <property type="entry name" value="HTH_CROC1"/>
    <property type="match status" value="1"/>
</dbReference>
<dbReference type="RefSeq" id="WP_379020876.1">
    <property type="nucleotide sequence ID" value="NZ_JBHRTA010000021.1"/>
</dbReference>
<name>A0ABV7JKF3_9SPHI</name>
<evidence type="ECO:0000313" key="4">
    <source>
        <dbReference type="Proteomes" id="UP001595526"/>
    </source>
</evidence>
<reference evidence="4" key="1">
    <citation type="journal article" date="2019" name="Int. J. Syst. Evol. Microbiol.">
        <title>The Global Catalogue of Microorganisms (GCM) 10K type strain sequencing project: providing services to taxonomists for standard genome sequencing and annotation.</title>
        <authorList>
            <consortium name="The Broad Institute Genomics Platform"/>
            <consortium name="The Broad Institute Genome Sequencing Center for Infectious Disease"/>
            <person name="Wu L."/>
            <person name="Ma J."/>
        </authorList>
    </citation>
    <scope>NUCLEOTIDE SEQUENCE [LARGE SCALE GENOMIC DNA]</scope>
    <source>
        <strain evidence="4">KCTC 52416</strain>
    </source>
</reference>
<protein>
    <submittedName>
        <fullName evidence="3">Helix-turn-helix domain-containing protein</fullName>
    </submittedName>
</protein>
<gene>
    <name evidence="3" type="ORF">ACFOET_06765</name>
</gene>
<organism evidence="3 4">
    <name type="scientific">Parapedobacter deserti</name>
    <dbReference type="NCBI Taxonomy" id="1912957"/>
    <lineage>
        <taxon>Bacteria</taxon>
        <taxon>Pseudomonadati</taxon>
        <taxon>Bacteroidota</taxon>
        <taxon>Sphingobacteriia</taxon>
        <taxon>Sphingobacteriales</taxon>
        <taxon>Sphingobacteriaceae</taxon>
        <taxon>Parapedobacter</taxon>
    </lineage>
</organism>
<evidence type="ECO:0000256" key="1">
    <source>
        <dbReference type="SAM" id="Coils"/>
    </source>
</evidence>
<feature type="non-terminal residue" evidence="3">
    <location>
        <position position="1"/>
    </location>
</feature>
<dbReference type="SMART" id="SM00530">
    <property type="entry name" value="HTH_XRE"/>
    <property type="match status" value="1"/>
</dbReference>
<dbReference type="Pfam" id="PF01381">
    <property type="entry name" value="HTH_3"/>
    <property type="match status" value="1"/>
</dbReference>
<dbReference type="Proteomes" id="UP001595526">
    <property type="component" value="Unassembled WGS sequence"/>
</dbReference>
<dbReference type="InterPro" id="IPR001387">
    <property type="entry name" value="Cro/C1-type_HTH"/>
</dbReference>
<dbReference type="Gene3D" id="1.10.260.40">
    <property type="entry name" value="lambda repressor-like DNA-binding domains"/>
    <property type="match status" value="1"/>
</dbReference>
<accession>A0ABV7JKF3</accession>
<dbReference type="SUPFAM" id="SSF47413">
    <property type="entry name" value="lambda repressor-like DNA-binding domains"/>
    <property type="match status" value="1"/>
</dbReference>
<dbReference type="EMBL" id="JBHRTA010000021">
    <property type="protein sequence ID" value="MFC3197308.1"/>
    <property type="molecule type" value="Genomic_DNA"/>
</dbReference>
<proteinExistence type="predicted"/>
<feature type="coiled-coil region" evidence="1">
    <location>
        <begin position="63"/>
        <end position="111"/>
    </location>
</feature>
<keyword evidence="1" id="KW-0175">Coiled coil</keyword>
<evidence type="ECO:0000313" key="3">
    <source>
        <dbReference type="EMBL" id="MFC3197308.1"/>
    </source>
</evidence>
<comment type="caution">
    <text evidence="3">The sequence shown here is derived from an EMBL/GenBank/DDBJ whole genome shotgun (WGS) entry which is preliminary data.</text>
</comment>
<keyword evidence="4" id="KW-1185">Reference proteome</keyword>
<evidence type="ECO:0000259" key="2">
    <source>
        <dbReference type="PROSITE" id="PS50943"/>
    </source>
</evidence>